<dbReference type="Proteomes" id="UP000317624">
    <property type="component" value="Unassembled WGS sequence"/>
</dbReference>
<dbReference type="CDD" id="cd00146">
    <property type="entry name" value="PKD"/>
    <property type="match status" value="1"/>
</dbReference>
<dbReference type="EMBL" id="VMRJ01000003">
    <property type="protein sequence ID" value="TVT40514.1"/>
    <property type="molecule type" value="Genomic_DNA"/>
</dbReference>
<keyword evidence="1" id="KW-0732">Signal</keyword>
<dbReference type="InterPro" id="IPR035986">
    <property type="entry name" value="PKD_dom_sf"/>
</dbReference>
<organism evidence="3 4">
    <name type="scientific">Hymenobacter setariae</name>
    <dbReference type="NCBI Taxonomy" id="2594794"/>
    <lineage>
        <taxon>Bacteria</taxon>
        <taxon>Pseudomonadati</taxon>
        <taxon>Bacteroidota</taxon>
        <taxon>Cytophagia</taxon>
        <taxon>Cytophagales</taxon>
        <taxon>Hymenobacteraceae</taxon>
        <taxon>Hymenobacter</taxon>
    </lineage>
</organism>
<protein>
    <submittedName>
        <fullName evidence="3">PKD domain-containing protein</fullName>
    </submittedName>
</protein>
<dbReference type="PROSITE" id="PS50093">
    <property type="entry name" value="PKD"/>
    <property type="match status" value="2"/>
</dbReference>
<dbReference type="RefSeq" id="WP_144848513.1">
    <property type="nucleotide sequence ID" value="NZ_VMRJ01000003.1"/>
</dbReference>
<dbReference type="InterPro" id="IPR000601">
    <property type="entry name" value="PKD_dom"/>
</dbReference>
<keyword evidence="4" id="KW-1185">Reference proteome</keyword>
<dbReference type="SMART" id="SM00089">
    <property type="entry name" value="PKD"/>
    <property type="match status" value="2"/>
</dbReference>
<feature type="domain" description="PKD" evidence="2">
    <location>
        <begin position="111"/>
        <end position="176"/>
    </location>
</feature>
<dbReference type="InterPro" id="IPR013783">
    <property type="entry name" value="Ig-like_fold"/>
</dbReference>
<proteinExistence type="predicted"/>
<evidence type="ECO:0000259" key="2">
    <source>
        <dbReference type="PROSITE" id="PS50093"/>
    </source>
</evidence>
<dbReference type="SUPFAM" id="SSF49299">
    <property type="entry name" value="PKD domain"/>
    <property type="match status" value="2"/>
</dbReference>
<sequence length="198" mass="21703">MRFFRVLVCAAALGASTWHAAHAQSAAADCGPPLLPQLCVDFDASRSVDAAAGNLVYRWHMGDSTTLSGFTINHCYKRRARYQVVLDVEVSATGEVRRAEKTFEVDLVTQPVINFSFPATTVHVGQAIAFDALDSGLPTCQNIAYIWDFRDGTTQQGHRIEHTFRRAGRYAVRLSLRGYGPGDCADSHCATREVVVVP</sequence>
<dbReference type="AlphaFoldDB" id="A0A558BVH2"/>
<gene>
    <name evidence="3" type="ORF">FNT36_13635</name>
</gene>
<evidence type="ECO:0000313" key="4">
    <source>
        <dbReference type="Proteomes" id="UP000317624"/>
    </source>
</evidence>
<name>A0A558BVH2_9BACT</name>
<dbReference type="Gene3D" id="2.60.40.10">
    <property type="entry name" value="Immunoglobulins"/>
    <property type="match status" value="2"/>
</dbReference>
<comment type="caution">
    <text evidence="3">The sequence shown here is derived from an EMBL/GenBank/DDBJ whole genome shotgun (WGS) entry which is preliminary data.</text>
</comment>
<evidence type="ECO:0000256" key="1">
    <source>
        <dbReference type="SAM" id="SignalP"/>
    </source>
</evidence>
<dbReference type="OrthoDB" id="9802683at2"/>
<accession>A0A558BVH2</accession>
<evidence type="ECO:0000313" key="3">
    <source>
        <dbReference type="EMBL" id="TVT40514.1"/>
    </source>
</evidence>
<dbReference type="InterPro" id="IPR022409">
    <property type="entry name" value="PKD/Chitinase_dom"/>
</dbReference>
<reference evidence="3 4" key="1">
    <citation type="submission" date="2019-07" db="EMBL/GenBank/DDBJ databases">
        <title>Hymenobacter sp. straun FUR1 Genome sequencing and assembly.</title>
        <authorList>
            <person name="Chhetri G."/>
        </authorList>
    </citation>
    <scope>NUCLEOTIDE SEQUENCE [LARGE SCALE GENOMIC DNA]</scope>
    <source>
        <strain evidence="3 4">Fur1</strain>
    </source>
</reference>
<feature type="domain" description="PKD" evidence="2">
    <location>
        <begin position="40"/>
        <end position="88"/>
    </location>
</feature>
<feature type="signal peptide" evidence="1">
    <location>
        <begin position="1"/>
        <end position="20"/>
    </location>
</feature>
<feature type="chain" id="PRO_5021814566" evidence="1">
    <location>
        <begin position="21"/>
        <end position="198"/>
    </location>
</feature>
<dbReference type="Pfam" id="PF18911">
    <property type="entry name" value="PKD_4"/>
    <property type="match status" value="2"/>
</dbReference>